<dbReference type="GO" id="GO:0030170">
    <property type="term" value="F:pyridoxal phosphate binding"/>
    <property type="evidence" value="ECO:0007669"/>
    <property type="project" value="InterPro"/>
</dbReference>
<dbReference type="GO" id="GO:0019346">
    <property type="term" value="P:transsulfuration"/>
    <property type="evidence" value="ECO:0007669"/>
    <property type="project" value="InterPro"/>
</dbReference>
<keyword evidence="2 3" id="KW-0663">Pyridoxal phosphate</keyword>
<evidence type="ECO:0000256" key="1">
    <source>
        <dbReference type="ARBA" id="ARBA00001933"/>
    </source>
</evidence>
<organism evidence="5 6">
    <name type="scientific">Armillaria novae-zelandiae</name>
    <dbReference type="NCBI Taxonomy" id="153914"/>
    <lineage>
        <taxon>Eukaryota</taxon>
        <taxon>Fungi</taxon>
        <taxon>Dikarya</taxon>
        <taxon>Basidiomycota</taxon>
        <taxon>Agaricomycotina</taxon>
        <taxon>Agaricomycetes</taxon>
        <taxon>Agaricomycetidae</taxon>
        <taxon>Agaricales</taxon>
        <taxon>Marasmiineae</taxon>
        <taxon>Physalacriaceae</taxon>
        <taxon>Armillaria</taxon>
    </lineage>
</organism>
<evidence type="ECO:0000256" key="3">
    <source>
        <dbReference type="RuleBase" id="RU362118"/>
    </source>
</evidence>
<evidence type="ECO:0000313" key="6">
    <source>
        <dbReference type="Proteomes" id="UP001175227"/>
    </source>
</evidence>
<evidence type="ECO:0000313" key="5">
    <source>
        <dbReference type="EMBL" id="KAK0459439.1"/>
    </source>
</evidence>
<proteinExistence type="inferred from homology"/>
<evidence type="ECO:0000256" key="2">
    <source>
        <dbReference type="ARBA" id="ARBA00022898"/>
    </source>
</evidence>
<comment type="similarity">
    <text evidence="3">Belongs to the trans-sulfuration enzymes family.</text>
</comment>
<dbReference type="PANTHER" id="PTHR42699:SF1">
    <property type="entry name" value="CYSTATHIONINE GAMMA-SYNTHASE-RELATED"/>
    <property type="match status" value="1"/>
</dbReference>
<evidence type="ECO:0000256" key="4">
    <source>
        <dbReference type="SAM" id="MobiDB-lite"/>
    </source>
</evidence>
<keyword evidence="6" id="KW-1185">Reference proteome</keyword>
<evidence type="ECO:0008006" key="7">
    <source>
        <dbReference type="Google" id="ProtNLM"/>
    </source>
</evidence>
<dbReference type="EMBL" id="JAUEPR010000234">
    <property type="protein sequence ID" value="KAK0459439.1"/>
    <property type="molecule type" value="Genomic_DNA"/>
</dbReference>
<dbReference type="Proteomes" id="UP001175227">
    <property type="component" value="Unassembled WGS sequence"/>
</dbReference>
<dbReference type="Pfam" id="PF01053">
    <property type="entry name" value="Cys_Met_Meta_PP"/>
    <property type="match status" value="1"/>
</dbReference>
<dbReference type="Gene3D" id="3.40.640.10">
    <property type="entry name" value="Type I PLP-dependent aspartate aminotransferase-like (Major domain)"/>
    <property type="match status" value="1"/>
</dbReference>
<reference evidence="5" key="1">
    <citation type="submission" date="2023-06" db="EMBL/GenBank/DDBJ databases">
        <authorList>
            <consortium name="Lawrence Berkeley National Laboratory"/>
            <person name="Ahrendt S."/>
            <person name="Sahu N."/>
            <person name="Indic B."/>
            <person name="Wong-Bajracharya J."/>
            <person name="Merenyi Z."/>
            <person name="Ke H.-M."/>
            <person name="Monk M."/>
            <person name="Kocsube S."/>
            <person name="Drula E."/>
            <person name="Lipzen A."/>
            <person name="Balint B."/>
            <person name="Henrissat B."/>
            <person name="Andreopoulos B."/>
            <person name="Martin F.M."/>
            <person name="Harder C.B."/>
            <person name="Rigling D."/>
            <person name="Ford K.L."/>
            <person name="Foster G.D."/>
            <person name="Pangilinan J."/>
            <person name="Papanicolaou A."/>
            <person name="Barry K."/>
            <person name="LaButti K."/>
            <person name="Viragh M."/>
            <person name="Koriabine M."/>
            <person name="Yan M."/>
            <person name="Riley R."/>
            <person name="Champramary S."/>
            <person name="Plett K.L."/>
            <person name="Tsai I.J."/>
            <person name="Slot J."/>
            <person name="Sipos G."/>
            <person name="Plett J."/>
            <person name="Nagy L.G."/>
            <person name="Grigoriev I.V."/>
        </authorList>
    </citation>
    <scope>NUCLEOTIDE SEQUENCE</scope>
    <source>
        <strain evidence="5">ICMP 16352</strain>
    </source>
</reference>
<protein>
    <recommendedName>
        <fullName evidence="7">PLP-dependent transferase</fullName>
    </recommendedName>
</protein>
<comment type="cofactor">
    <cofactor evidence="1 3">
        <name>pyridoxal 5'-phosphate</name>
        <dbReference type="ChEBI" id="CHEBI:597326"/>
    </cofactor>
</comment>
<sequence>MADLKLLSADEHSAQLIKCYVRDRTYPSPAMNTSPPVTGGTLPAGAAVPPDSPHAVIHSLPTWLDVVEYMDNKDWAINAMKTAYPRVQLHSHVAQSWRDTNYYHVHKPLESGAKARAIIQSLFSGIIGDGPDNIRGVPYVSPDDVYLYSFGMNAIWEAHMMILHTQSKVQKCAALKTGDPDTTSSRMAPSTTWKPSSLSSTRKNPKQPPISALYTDFPSNPLLRSPDLSRLRKLADQYGFPIVIDETVGNFLTVQLLPYADIVTCSLTKVFSGLANVMGGTFLLNPALNTT</sequence>
<feature type="non-terminal residue" evidence="5">
    <location>
        <position position="291"/>
    </location>
</feature>
<feature type="region of interest" description="Disordered" evidence="4">
    <location>
        <begin position="175"/>
        <end position="211"/>
    </location>
</feature>
<dbReference type="PANTHER" id="PTHR42699">
    <property type="match status" value="1"/>
</dbReference>
<accession>A0AA39N6Q9</accession>
<feature type="compositionally biased region" description="Polar residues" evidence="4">
    <location>
        <begin position="180"/>
        <end position="202"/>
    </location>
</feature>
<comment type="caution">
    <text evidence="5">The sequence shown here is derived from an EMBL/GenBank/DDBJ whole genome shotgun (WGS) entry which is preliminary data.</text>
</comment>
<dbReference type="InterPro" id="IPR015424">
    <property type="entry name" value="PyrdxlP-dep_Trfase"/>
</dbReference>
<dbReference type="InterPro" id="IPR015421">
    <property type="entry name" value="PyrdxlP-dep_Trfase_major"/>
</dbReference>
<dbReference type="SUPFAM" id="SSF53383">
    <property type="entry name" value="PLP-dependent transferases"/>
    <property type="match status" value="1"/>
</dbReference>
<gene>
    <name evidence="5" type="ORF">IW261DRAFT_1429802</name>
</gene>
<dbReference type="InterPro" id="IPR051750">
    <property type="entry name" value="Trans-sulfuration_enzymes"/>
</dbReference>
<name>A0AA39N6Q9_9AGAR</name>
<dbReference type="AlphaFoldDB" id="A0AA39N6Q9"/>
<dbReference type="InterPro" id="IPR000277">
    <property type="entry name" value="Cys/Met-Metab_PyrdxlP-dep_enz"/>
</dbReference>